<evidence type="ECO:0000313" key="1">
    <source>
        <dbReference type="EMBL" id="AOR33362.1"/>
    </source>
</evidence>
<gene>
    <name evidence="1" type="ORF">BFF78_21845</name>
</gene>
<dbReference type="Proteomes" id="UP000094960">
    <property type="component" value="Chromosome"/>
</dbReference>
<name>A0A1D7YCT1_9ACTN</name>
<dbReference type="KEGG" id="spun:BFF78_21845"/>
<protein>
    <recommendedName>
        <fullName evidence="3">Bacterial Ig-like domain-containing protein</fullName>
    </recommendedName>
</protein>
<accession>A0A1D7YCT1</accession>
<sequence length="75" mass="7930">MKLTGRTKGLKISTALVLQHRMAGKWTNLNAATKAKKGSSYSLQAKLSKGTHVLRIAAVNGSGKVYSSTVTVKVS</sequence>
<organism evidence="1 2">
    <name type="scientific">Streptomyces fodineus</name>
    <dbReference type="NCBI Taxonomy" id="1904616"/>
    <lineage>
        <taxon>Bacteria</taxon>
        <taxon>Bacillati</taxon>
        <taxon>Actinomycetota</taxon>
        <taxon>Actinomycetes</taxon>
        <taxon>Kitasatosporales</taxon>
        <taxon>Streptomycetaceae</taxon>
        <taxon>Streptomyces</taxon>
    </lineage>
</organism>
<dbReference type="AlphaFoldDB" id="A0A1D7YCT1"/>
<proteinExistence type="predicted"/>
<evidence type="ECO:0000313" key="2">
    <source>
        <dbReference type="Proteomes" id="UP000094960"/>
    </source>
</evidence>
<evidence type="ECO:0008006" key="3">
    <source>
        <dbReference type="Google" id="ProtNLM"/>
    </source>
</evidence>
<reference evidence="2" key="1">
    <citation type="submission" date="2016-09" db="EMBL/GenBank/DDBJ databases">
        <title>Streptomyces puniciscabiei strain:TW1S1 Genome sequencing and assembly.</title>
        <authorList>
            <person name="Kim M.-K."/>
            <person name="Kim S.B."/>
        </authorList>
    </citation>
    <scope>NUCLEOTIDE SEQUENCE [LARGE SCALE GENOMIC DNA]</scope>
    <source>
        <strain evidence="2">TW1S1</strain>
    </source>
</reference>
<dbReference type="EMBL" id="CP017248">
    <property type="protein sequence ID" value="AOR33362.1"/>
    <property type="molecule type" value="Genomic_DNA"/>
</dbReference>
<keyword evidence="2" id="KW-1185">Reference proteome</keyword>